<dbReference type="EC" id="2.5.1.10" evidence="3"/>
<organism evidence="13 14">
    <name type="scientific">Candidatus Scatomonas pullistercoris</name>
    <dbReference type="NCBI Taxonomy" id="2840920"/>
    <lineage>
        <taxon>Bacteria</taxon>
        <taxon>Bacillati</taxon>
        <taxon>Bacillota</taxon>
        <taxon>Clostridia</taxon>
        <taxon>Lachnospirales</taxon>
        <taxon>Lachnospiraceae</taxon>
        <taxon>Lachnospiraceae incertae sedis</taxon>
        <taxon>Candidatus Scatomonas</taxon>
    </lineage>
</organism>
<dbReference type="AlphaFoldDB" id="A0A9D1P2Z1"/>
<dbReference type="SUPFAM" id="SSF48576">
    <property type="entry name" value="Terpenoid synthases"/>
    <property type="match status" value="1"/>
</dbReference>
<dbReference type="PANTHER" id="PTHR43281:SF1">
    <property type="entry name" value="FARNESYL DIPHOSPHATE SYNTHASE"/>
    <property type="match status" value="1"/>
</dbReference>
<dbReference type="GO" id="GO:0046872">
    <property type="term" value="F:metal ion binding"/>
    <property type="evidence" value="ECO:0007669"/>
    <property type="project" value="UniProtKB-KW"/>
</dbReference>
<reference evidence="13" key="1">
    <citation type="submission" date="2020-10" db="EMBL/GenBank/DDBJ databases">
        <authorList>
            <person name="Gilroy R."/>
        </authorList>
    </citation>
    <scope>NUCLEOTIDE SEQUENCE</scope>
    <source>
        <strain evidence="13">CHK188-20938</strain>
    </source>
</reference>
<keyword evidence="5 12" id="KW-0808">Transferase</keyword>
<dbReference type="InterPro" id="IPR053378">
    <property type="entry name" value="Prenyl_diphosphate_synthase"/>
</dbReference>
<evidence type="ECO:0000256" key="5">
    <source>
        <dbReference type="ARBA" id="ARBA00022679"/>
    </source>
</evidence>
<accession>A0A9D1P2Z1</accession>
<dbReference type="InterPro" id="IPR033749">
    <property type="entry name" value="Polyprenyl_synt_CS"/>
</dbReference>
<dbReference type="Gene3D" id="1.10.600.10">
    <property type="entry name" value="Farnesyl Diphosphate Synthase"/>
    <property type="match status" value="1"/>
</dbReference>
<evidence type="ECO:0000256" key="2">
    <source>
        <dbReference type="ARBA" id="ARBA00006706"/>
    </source>
</evidence>
<comment type="catalytic activity">
    <reaction evidence="11">
        <text>isopentenyl diphosphate + (2E)-geranyl diphosphate = (2E,6E)-farnesyl diphosphate + diphosphate</text>
        <dbReference type="Rhea" id="RHEA:19361"/>
        <dbReference type="ChEBI" id="CHEBI:33019"/>
        <dbReference type="ChEBI" id="CHEBI:58057"/>
        <dbReference type="ChEBI" id="CHEBI:128769"/>
        <dbReference type="ChEBI" id="CHEBI:175763"/>
        <dbReference type="EC" id="2.5.1.10"/>
    </reaction>
</comment>
<dbReference type="PROSITE" id="PS00723">
    <property type="entry name" value="POLYPRENYL_SYNTHASE_1"/>
    <property type="match status" value="1"/>
</dbReference>
<comment type="caution">
    <text evidence="13">The sequence shown here is derived from an EMBL/GenBank/DDBJ whole genome shotgun (WGS) entry which is preliminary data.</text>
</comment>
<dbReference type="GO" id="GO:0004337">
    <property type="term" value="F:(2E,6E)-farnesyl diphosphate synthase activity"/>
    <property type="evidence" value="ECO:0007669"/>
    <property type="project" value="UniProtKB-EC"/>
</dbReference>
<comment type="cofactor">
    <cofactor evidence="1">
        <name>Mg(2+)</name>
        <dbReference type="ChEBI" id="CHEBI:18420"/>
    </cofactor>
</comment>
<dbReference type="InterPro" id="IPR008949">
    <property type="entry name" value="Isoprenoid_synthase_dom_sf"/>
</dbReference>
<keyword evidence="8" id="KW-0414">Isoprene biosynthesis</keyword>
<name>A0A9D1P2Z1_9FIRM</name>
<evidence type="ECO:0000256" key="7">
    <source>
        <dbReference type="ARBA" id="ARBA00022842"/>
    </source>
</evidence>
<dbReference type="PANTHER" id="PTHR43281">
    <property type="entry name" value="FARNESYL DIPHOSPHATE SYNTHASE"/>
    <property type="match status" value="1"/>
</dbReference>
<dbReference type="FunFam" id="1.10.600.10:FF:000001">
    <property type="entry name" value="Geranylgeranyl diphosphate synthase"/>
    <property type="match status" value="1"/>
</dbReference>
<dbReference type="GO" id="GO:0005737">
    <property type="term" value="C:cytoplasm"/>
    <property type="evidence" value="ECO:0007669"/>
    <property type="project" value="UniProtKB-ARBA"/>
</dbReference>
<dbReference type="SFLD" id="SFLDG01017">
    <property type="entry name" value="Polyprenyl_Transferase_Like"/>
    <property type="match status" value="1"/>
</dbReference>
<reference evidence="13" key="2">
    <citation type="journal article" date="2021" name="PeerJ">
        <title>Extensive microbial diversity within the chicken gut microbiome revealed by metagenomics and culture.</title>
        <authorList>
            <person name="Gilroy R."/>
            <person name="Ravi A."/>
            <person name="Getino M."/>
            <person name="Pursley I."/>
            <person name="Horton D.L."/>
            <person name="Alikhan N.F."/>
            <person name="Baker D."/>
            <person name="Gharbi K."/>
            <person name="Hall N."/>
            <person name="Watson M."/>
            <person name="Adriaenssens E.M."/>
            <person name="Foster-Nyarko E."/>
            <person name="Jarju S."/>
            <person name="Secka A."/>
            <person name="Antonio M."/>
            <person name="Oren A."/>
            <person name="Chaudhuri R.R."/>
            <person name="La Ragione R."/>
            <person name="Hildebrand F."/>
            <person name="Pallen M.J."/>
        </authorList>
    </citation>
    <scope>NUCLEOTIDE SEQUENCE</scope>
    <source>
        <strain evidence="13">CHK188-20938</strain>
    </source>
</reference>
<protein>
    <recommendedName>
        <fullName evidence="4">Farnesyl diphosphate synthase</fullName>
        <ecNumber evidence="3">2.5.1.10</ecNumber>
    </recommendedName>
    <alternativeName>
        <fullName evidence="10">(2E,6E)-farnesyl diphosphate synthase</fullName>
    </alternativeName>
    <alternativeName>
        <fullName evidence="9">Geranyltranstransferase</fullName>
    </alternativeName>
</protein>
<evidence type="ECO:0000313" key="13">
    <source>
        <dbReference type="EMBL" id="HIV25011.1"/>
    </source>
</evidence>
<dbReference type="Pfam" id="PF00348">
    <property type="entry name" value="polyprenyl_synt"/>
    <property type="match status" value="1"/>
</dbReference>
<evidence type="ECO:0000256" key="3">
    <source>
        <dbReference type="ARBA" id="ARBA00012439"/>
    </source>
</evidence>
<evidence type="ECO:0000256" key="9">
    <source>
        <dbReference type="ARBA" id="ARBA00032380"/>
    </source>
</evidence>
<proteinExistence type="inferred from homology"/>
<dbReference type="GO" id="GO:0016114">
    <property type="term" value="P:terpenoid biosynthetic process"/>
    <property type="evidence" value="ECO:0007669"/>
    <property type="project" value="UniProtKB-ARBA"/>
</dbReference>
<evidence type="ECO:0000256" key="1">
    <source>
        <dbReference type="ARBA" id="ARBA00001946"/>
    </source>
</evidence>
<comment type="similarity">
    <text evidence="2 12">Belongs to the FPP/GGPP synthase family.</text>
</comment>
<keyword evidence="7" id="KW-0460">Magnesium</keyword>
<evidence type="ECO:0000256" key="12">
    <source>
        <dbReference type="RuleBase" id="RU004466"/>
    </source>
</evidence>
<dbReference type="SFLD" id="SFLDS00005">
    <property type="entry name" value="Isoprenoid_Synthase_Type_I"/>
    <property type="match status" value="1"/>
</dbReference>
<sequence>MNFKEELEKKTKQAEEIVLSFLPRAQGFPGKIIEAMNYSMRAGGKRIRPVLLQASYEMLGGRGRTAWPFMAAIEMVHTHSLIHDDLPAIDNDAYRRGKKTTHAVYGEAMGILSGDALLNYAYETALSSLSDPEYRDRKIQALQILARRSGIGGMLGGQSVDVENEKQGSRNISSQELDYIYLNKTSALLQAPLEMGAVLAGAGEHETAAMEQIGMKAGLAFQIRDDILDVTSSLEELGKPVFSDAKNQKTTYVTLYGEEKAEEIVQELTREAMEILEKLPGEKDFLMELLRWLALRKK</sequence>
<evidence type="ECO:0000313" key="14">
    <source>
        <dbReference type="Proteomes" id="UP000824169"/>
    </source>
</evidence>
<dbReference type="NCBIfam" id="NF045485">
    <property type="entry name" value="FPPsyn"/>
    <property type="match status" value="1"/>
</dbReference>
<evidence type="ECO:0000256" key="6">
    <source>
        <dbReference type="ARBA" id="ARBA00022723"/>
    </source>
</evidence>
<evidence type="ECO:0000256" key="11">
    <source>
        <dbReference type="ARBA" id="ARBA00049399"/>
    </source>
</evidence>
<evidence type="ECO:0000256" key="4">
    <source>
        <dbReference type="ARBA" id="ARBA00015100"/>
    </source>
</evidence>
<keyword evidence="6" id="KW-0479">Metal-binding</keyword>
<evidence type="ECO:0000256" key="10">
    <source>
        <dbReference type="ARBA" id="ARBA00032873"/>
    </source>
</evidence>
<dbReference type="InterPro" id="IPR000092">
    <property type="entry name" value="Polyprenyl_synt"/>
</dbReference>
<dbReference type="EMBL" id="DVOO01000011">
    <property type="protein sequence ID" value="HIV25011.1"/>
    <property type="molecule type" value="Genomic_DNA"/>
</dbReference>
<evidence type="ECO:0000256" key="8">
    <source>
        <dbReference type="ARBA" id="ARBA00023229"/>
    </source>
</evidence>
<gene>
    <name evidence="13" type="ORF">IAB71_04360</name>
</gene>
<dbReference type="CDD" id="cd00685">
    <property type="entry name" value="Trans_IPPS_HT"/>
    <property type="match status" value="1"/>
</dbReference>
<dbReference type="Proteomes" id="UP000824169">
    <property type="component" value="Unassembled WGS sequence"/>
</dbReference>